<dbReference type="InterPro" id="IPR000529">
    <property type="entry name" value="Ribosomal_bS6"/>
</dbReference>
<evidence type="ECO:0000256" key="1">
    <source>
        <dbReference type="ARBA" id="ARBA00009512"/>
    </source>
</evidence>
<organism evidence="8 9">
    <name type="scientific">Alkalispirochaeta sphaeroplastigenens</name>
    <dbReference type="NCBI Taxonomy" id="1187066"/>
    <lineage>
        <taxon>Bacteria</taxon>
        <taxon>Pseudomonadati</taxon>
        <taxon>Spirochaetota</taxon>
        <taxon>Spirochaetia</taxon>
        <taxon>Spirochaetales</taxon>
        <taxon>Spirochaetaceae</taxon>
        <taxon>Alkalispirochaeta</taxon>
    </lineage>
</organism>
<dbReference type="GO" id="GO:0003735">
    <property type="term" value="F:structural constituent of ribosome"/>
    <property type="evidence" value="ECO:0007669"/>
    <property type="project" value="InterPro"/>
</dbReference>
<dbReference type="HAMAP" id="MF_00360">
    <property type="entry name" value="Ribosomal_bS6"/>
    <property type="match status" value="1"/>
</dbReference>
<dbReference type="Gene3D" id="3.30.70.60">
    <property type="match status" value="1"/>
</dbReference>
<comment type="function">
    <text evidence="5 7">Binds together with bS18 to 16S ribosomal RNA.</text>
</comment>
<name>A0A2S4JFK7_9SPIO</name>
<gene>
    <name evidence="7" type="primary">rpsF</name>
    <name evidence="8" type="ORF">AU468_13890</name>
</gene>
<comment type="caution">
    <text evidence="8">The sequence shown here is derived from an EMBL/GenBank/DDBJ whole genome shotgun (WGS) entry which is preliminary data.</text>
</comment>
<dbReference type="AlphaFoldDB" id="A0A2S4JFK7"/>
<evidence type="ECO:0000256" key="3">
    <source>
        <dbReference type="ARBA" id="ARBA00022980"/>
    </source>
</evidence>
<comment type="similarity">
    <text evidence="1 7">Belongs to the bacterial ribosomal protein bS6 family.</text>
</comment>
<dbReference type="InterPro" id="IPR035980">
    <property type="entry name" value="Ribosomal_bS6_sf"/>
</dbReference>
<protein>
    <recommendedName>
        <fullName evidence="6 7">Small ribosomal subunit protein bS6</fullName>
    </recommendedName>
</protein>
<dbReference type="GO" id="GO:0005840">
    <property type="term" value="C:ribosome"/>
    <property type="evidence" value="ECO:0007669"/>
    <property type="project" value="UniProtKB-KW"/>
</dbReference>
<evidence type="ECO:0000256" key="2">
    <source>
        <dbReference type="ARBA" id="ARBA00022884"/>
    </source>
</evidence>
<dbReference type="EMBL" id="LPWH01000124">
    <property type="protein sequence ID" value="POQ98303.1"/>
    <property type="molecule type" value="Genomic_DNA"/>
</dbReference>
<evidence type="ECO:0000256" key="5">
    <source>
        <dbReference type="ARBA" id="ARBA00035104"/>
    </source>
</evidence>
<dbReference type="GO" id="GO:1990904">
    <property type="term" value="C:ribonucleoprotein complex"/>
    <property type="evidence" value="ECO:0007669"/>
    <property type="project" value="UniProtKB-KW"/>
</dbReference>
<keyword evidence="4 7" id="KW-0687">Ribonucleoprotein</keyword>
<dbReference type="InterPro" id="IPR014717">
    <property type="entry name" value="Transl_elong_EF1B/ribsomal_bS6"/>
</dbReference>
<keyword evidence="9" id="KW-1185">Reference proteome</keyword>
<evidence type="ECO:0000313" key="9">
    <source>
        <dbReference type="Proteomes" id="UP000237350"/>
    </source>
</evidence>
<dbReference type="Pfam" id="PF01250">
    <property type="entry name" value="Ribosomal_S6"/>
    <property type="match status" value="1"/>
</dbReference>
<keyword evidence="7" id="KW-0699">rRNA-binding</keyword>
<dbReference type="SUPFAM" id="SSF54995">
    <property type="entry name" value="Ribosomal protein S6"/>
    <property type="match status" value="1"/>
</dbReference>
<sequence length="87" mass="10443">MCVFRSDQETFNAGVVAVREELEKLGAQIEKEEDMGLRTLAYPIKNQIQAHYFYYVCKMEPDKARQIERPMRLRDELLRFLMVRRDD</sequence>
<keyword evidence="3 7" id="KW-0689">Ribosomal protein</keyword>
<evidence type="ECO:0000313" key="8">
    <source>
        <dbReference type="EMBL" id="POQ98303.1"/>
    </source>
</evidence>
<dbReference type="NCBIfam" id="TIGR00166">
    <property type="entry name" value="S6"/>
    <property type="match status" value="1"/>
</dbReference>
<dbReference type="Proteomes" id="UP000237350">
    <property type="component" value="Unassembled WGS sequence"/>
</dbReference>
<proteinExistence type="inferred from homology"/>
<keyword evidence="2 7" id="KW-0694">RNA-binding</keyword>
<evidence type="ECO:0000256" key="4">
    <source>
        <dbReference type="ARBA" id="ARBA00023274"/>
    </source>
</evidence>
<dbReference type="CDD" id="cd00473">
    <property type="entry name" value="bS6"/>
    <property type="match status" value="1"/>
</dbReference>
<evidence type="ECO:0000256" key="6">
    <source>
        <dbReference type="ARBA" id="ARBA00035294"/>
    </source>
</evidence>
<dbReference type="GO" id="GO:0006412">
    <property type="term" value="P:translation"/>
    <property type="evidence" value="ECO:0007669"/>
    <property type="project" value="UniProtKB-UniRule"/>
</dbReference>
<evidence type="ECO:0000256" key="7">
    <source>
        <dbReference type="HAMAP-Rule" id="MF_00360"/>
    </source>
</evidence>
<dbReference type="GO" id="GO:0019843">
    <property type="term" value="F:rRNA binding"/>
    <property type="evidence" value="ECO:0007669"/>
    <property type="project" value="UniProtKB-UniRule"/>
</dbReference>
<accession>A0A2S4JFK7</accession>
<dbReference type="InterPro" id="IPR020814">
    <property type="entry name" value="Ribosomal_S6_plastid/chlpt"/>
</dbReference>
<reference evidence="9" key="1">
    <citation type="submission" date="2015-12" db="EMBL/GenBank/DDBJ databases">
        <authorList>
            <person name="Lodha T.D."/>
            <person name="Chintalapati S."/>
            <person name="Chintalapati V.R."/>
            <person name="Sravanthi T."/>
        </authorList>
    </citation>
    <scope>NUCLEOTIDE SEQUENCE [LARGE SCALE GENOMIC DNA]</scope>
    <source>
        <strain evidence="9">JC133</strain>
    </source>
</reference>